<dbReference type="Proteomes" id="UP000595374">
    <property type="component" value="Chromosome"/>
</dbReference>
<dbReference type="InterPro" id="IPR052712">
    <property type="entry name" value="Acid_resist_chaperone_HdeD"/>
</dbReference>
<feature type="transmembrane region" description="Helical" evidence="2">
    <location>
        <begin position="72"/>
        <end position="93"/>
    </location>
</feature>
<feature type="transmembrane region" description="Helical" evidence="2">
    <location>
        <begin position="47"/>
        <end position="66"/>
    </location>
</feature>
<evidence type="ECO:0000313" key="4">
    <source>
        <dbReference type="Proteomes" id="UP000595374"/>
    </source>
</evidence>
<dbReference type="GO" id="GO:0005886">
    <property type="term" value="C:plasma membrane"/>
    <property type="evidence" value="ECO:0007669"/>
    <property type="project" value="TreeGrafter"/>
</dbReference>
<feature type="region of interest" description="Disordered" evidence="1">
    <location>
        <begin position="1"/>
        <end position="29"/>
    </location>
</feature>
<sequence>MTTSPESQNFPDPNPDPNPAADTPPNDGYRNPVDSTRSLLTELGKGVFWVVLLRGILAIVFGILVFAAPDAVALVIGIWIGAWLFVDGILTIVNANTARKAGLSWGWELTAGIIYIIVGLLIFIAPLAFAMLSGVLVLWFMAFGMLLRGIFSLASKAYRGWSKLLGVIDIIFAIILMIVVFTSPAAAVTALLWVIGVYAILFGIFLIVMAFMARSQAKRVMQG</sequence>
<protein>
    <submittedName>
        <fullName evidence="3">DUF308 domain-containing protein</fullName>
    </submittedName>
</protein>
<feature type="transmembrane region" description="Helical" evidence="2">
    <location>
        <begin position="190"/>
        <end position="213"/>
    </location>
</feature>
<keyword evidence="2" id="KW-0472">Membrane</keyword>
<gene>
    <name evidence="3" type="ORF">I6H47_17160</name>
</gene>
<organism evidence="3 4">
    <name type="scientific">Brevibacterium casei</name>
    <dbReference type="NCBI Taxonomy" id="33889"/>
    <lineage>
        <taxon>Bacteria</taxon>
        <taxon>Bacillati</taxon>
        <taxon>Actinomycetota</taxon>
        <taxon>Actinomycetes</taxon>
        <taxon>Micrococcales</taxon>
        <taxon>Brevibacteriaceae</taxon>
        <taxon>Brevibacterium</taxon>
    </lineage>
</organism>
<reference evidence="3 4" key="1">
    <citation type="submission" date="2020-12" db="EMBL/GenBank/DDBJ databases">
        <title>FDA dAtabase for Regulatory Grade micrObial Sequences (FDA-ARGOS): Supporting development and validation of Infectious Disease Dx tests.</title>
        <authorList>
            <person name="Sproer C."/>
            <person name="Gronow S."/>
            <person name="Severitt S."/>
            <person name="Schroder I."/>
            <person name="Tallon L."/>
            <person name="Sadzewicz L."/>
            <person name="Zhao X."/>
            <person name="Boylan J."/>
            <person name="Ott S."/>
            <person name="Bowen H."/>
            <person name="Vavikolanu K."/>
            <person name="Mehta A."/>
            <person name="Aluvathingal J."/>
            <person name="Nadendla S."/>
            <person name="Lowell S."/>
            <person name="Myers T."/>
            <person name="Yan Y."/>
            <person name="Sichtig H."/>
        </authorList>
    </citation>
    <scope>NUCLEOTIDE SEQUENCE [LARGE SCALE GENOMIC DNA]</scope>
    <source>
        <strain evidence="3 4">FDAARGOS_990</strain>
    </source>
</reference>
<feature type="transmembrane region" description="Helical" evidence="2">
    <location>
        <begin position="105"/>
        <end position="125"/>
    </location>
</feature>
<keyword evidence="2" id="KW-0812">Transmembrane</keyword>
<dbReference type="InterPro" id="IPR005325">
    <property type="entry name" value="DUF308_memb"/>
</dbReference>
<feature type="transmembrane region" description="Helical" evidence="2">
    <location>
        <begin position="163"/>
        <end position="184"/>
    </location>
</feature>
<name>A0A7T3ZZD6_9MICO</name>
<accession>A0A7T3ZZD6</accession>
<proteinExistence type="predicted"/>
<dbReference type="PANTHER" id="PTHR34989">
    <property type="entry name" value="PROTEIN HDED"/>
    <property type="match status" value="1"/>
</dbReference>
<dbReference type="AlphaFoldDB" id="A0A7T3ZZD6"/>
<dbReference type="EMBL" id="CP065989">
    <property type="protein sequence ID" value="QQB14433.1"/>
    <property type="molecule type" value="Genomic_DNA"/>
</dbReference>
<evidence type="ECO:0000256" key="1">
    <source>
        <dbReference type="SAM" id="MobiDB-lite"/>
    </source>
</evidence>
<evidence type="ECO:0000313" key="3">
    <source>
        <dbReference type="EMBL" id="QQB14433.1"/>
    </source>
</evidence>
<evidence type="ECO:0000256" key="2">
    <source>
        <dbReference type="SAM" id="Phobius"/>
    </source>
</evidence>
<dbReference type="RefSeq" id="WP_198499500.1">
    <property type="nucleotide sequence ID" value="NZ_CP065989.1"/>
</dbReference>
<feature type="transmembrane region" description="Helical" evidence="2">
    <location>
        <begin position="131"/>
        <end position="151"/>
    </location>
</feature>
<keyword evidence="2" id="KW-1133">Transmembrane helix</keyword>
<dbReference type="Pfam" id="PF03729">
    <property type="entry name" value="DUF308"/>
    <property type="match status" value="2"/>
</dbReference>
<dbReference type="PANTHER" id="PTHR34989:SF1">
    <property type="entry name" value="PROTEIN HDED"/>
    <property type="match status" value="1"/>
</dbReference>